<gene>
    <name evidence="18" type="ORF">WICMUC_000097</name>
</gene>
<dbReference type="Gene3D" id="2.130.10.10">
    <property type="entry name" value="YVTN repeat-like/Quinoprotein amine dehydrogenase"/>
    <property type="match status" value="1"/>
</dbReference>
<dbReference type="OrthoDB" id="542917at2759"/>
<evidence type="ECO:0000313" key="18">
    <source>
        <dbReference type="EMBL" id="KAH3680954.1"/>
    </source>
</evidence>
<evidence type="ECO:0000256" key="16">
    <source>
        <dbReference type="SAM" id="MobiDB-lite"/>
    </source>
</evidence>
<dbReference type="SMART" id="SM00320">
    <property type="entry name" value="WD40"/>
    <property type="match status" value="6"/>
</dbReference>
<feature type="region of interest" description="Disordered" evidence="16">
    <location>
        <begin position="764"/>
        <end position="797"/>
    </location>
</feature>
<dbReference type="Gene3D" id="1.25.40.1030">
    <property type="match status" value="1"/>
</dbReference>
<evidence type="ECO:0000256" key="2">
    <source>
        <dbReference type="ARBA" id="ARBA00004397"/>
    </source>
</evidence>
<keyword evidence="10" id="KW-0931">ER-Golgi transport</keyword>
<dbReference type="InterPro" id="IPR001680">
    <property type="entry name" value="WD40_rpt"/>
</dbReference>
<feature type="region of interest" description="Disordered" evidence="16">
    <location>
        <begin position="867"/>
        <end position="1225"/>
    </location>
</feature>
<dbReference type="InterPro" id="IPR036322">
    <property type="entry name" value="WD40_repeat_dom_sf"/>
</dbReference>
<evidence type="ECO:0000256" key="5">
    <source>
        <dbReference type="ARBA" id="ARBA00021236"/>
    </source>
</evidence>
<feature type="repeat" description="WD" evidence="15">
    <location>
        <begin position="106"/>
        <end position="148"/>
    </location>
</feature>
<evidence type="ECO:0000256" key="3">
    <source>
        <dbReference type="ARBA" id="ARBA00009358"/>
    </source>
</evidence>
<evidence type="ECO:0000256" key="4">
    <source>
        <dbReference type="ARBA" id="ARBA00013507"/>
    </source>
</evidence>
<feature type="compositionally biased region" description="Polar residues" evidence="16">
    <location>
        <begin position="1205"/>
        <end position="1222"/>
    </location>
</feature>
<evidence type="ECO:0000256" key="9">
    <source>
        <dbReference type="ARBA" id="ARBA00022824"/>
    </source>
</evidence>
<comment type="function">
    <text evidence="14">Component of the coat protein complex II (COPII) which promotes the formation of transport vesicles from the endoplasmic reticulum (ER). The coat has two main functions, the physical deformation of the endoplasmic reticulum membrane into vesicles and the selection of cargo molecules.</text>
</comment>
<feature type="compositionally biased region" description="Pro residues" evidence="16">
    <location>
        <begin position="1027"/>
        <end position="1038"/>
    </location>
</feature>
<organism evidence="18 19">
    <name type="scientific">Wickerhamomyces mucosus</name>
    <dbReference type="NCBI Taxonomy" id="1378264"/>
    <lineage>
        <taxon>Eukaryota</taxon>
        <taxon>Fungi</taxon>
        <taxon>Dikarya</taxon>
        <taxon>Ascomycota</taxon>
        <taxon>Saccharomycotina</taxon>
        <taxon>Saccharomycetes</taxon>
        <taxon>Phaffomycetales</taxon>
        <taxon>Wickerhamomycetaceae</taxon>
        <taxon>Wickerhamomyces</taxon>
    </lineage>
</organism>
<dbReference type="Pfam" id="PF00400">
    <property type="entry name" value="WD40"/>
    <property type="match status" value="2"/>
</dbReference>
<feature type="compositionally biased region" description="Polar residues" evidence="16">
    <location>
        <begin position="923"/>
        <end position="933"/>
    </location>
</feature>
<dbReference type="InterPro" id="IPR009917">
    <property type="entry name" value="SRA1/Sec31"/>
</dbReference>
<keyword evidence="7 15" id="KW-0853">WD repeat</keyword>
<reference evidence="18" key="1">
    <citation type="journal article" date="2021" name="Open Biol.">
        <title>Shared evolutionary footprints suggest mitochondrial oxidative damage underlies multiple complex I losses in fungi.</title>
        <authorList>
            <person name="Schikora-Tamarit M.A."/>
            <person name="Marcet-Houben M."/>
            <person name="Nosek J."/>
            <person name="Gabaldon T."/>
        </authorList>
    </citation>
    <scope>NUCLEOTIDE SEQUENCE</scope>
    <source>
        <strain evidence="18">CBS6341</strain>
    </source>
</reference>
<evidence type="ECO:0000256" key="1">
    <source>
        <dbReference type="ARBA" id="ARBA00004299"/>
    </source>
</evidence>
<keyword evidence="19" id="KW-1185">Reference proteome</keyword>
<reference evidence="18" key="2">
    <citation type="submission" date="2021-01" db="EMBL/GenBank/DDBJ databases">
        <authorList>
            <person name="Schikora-Tamarit M.A."/>
        </authorList>
    </citation>
    <scope>NUCLEOTIDE SEQUENCE</scope>
    <source>
        <strain evidence="18">CBS6341</strain>
    </source>
</reference>
<keyword evidence="9" id="KW-0256">Endoplasmic reticulum</keyword>
<dbReference type="Proteomes" id="UP000769528">
    <property type="component" value="Unassembled WGS sequence"/>
</dbReference>
<feature type="compositionally biased region" description="Low complexity" evidence="16">
    <location>
        <begin position="1054"/>
        <end position="1083"/>
    </location>
</feature>
<evidence type="ECO:0000259" key="17">
    <source>
        <dbReference type="Pfam" id="PF07304"/>
    </source>
</evidence>
<keyword evidence="12" id="KW-0472">Membrane</keyword>
<dbReference type="SUPFAM" id="SSF50978">
    <property type="entry name" value="WD40 repeat-like"/>
    <property type="match status" value="1"/>
</dbReference>
<sequence>MVKINDIHETSTFAWSYDSIPILATGTAAGVIDDDFSSSSSLSFYNIYDKTPILKLDSDAKFNDLDWSKSNELLVGALENGSIQFWNTKNLIDNNEVIPIVQNNNFKSHSNSIKSIQFSKVQTNVLASGGNNGEIFIYDTNKLKTNNLDPFPPGIGMTPMDTVNSVAWNNNVGHIFASAGSSGYTAIWDLRAKKELIHLSYTTNTGSRATLSTVAWHPSLSTKLATASEADGAPVILTWDLRNSNAPETILTGHKKGILSLDWNSKDSNLLLSSGKDNTTILWNPITSEKLTQYPTTASWVFKSRFAPSSPDIFASSSFDKKISIQTLQDTSPPISNKLNQTSENDFWNNISEVDTQQPEYFIQQAPNWYGRSSNVSFGFGGKIVTVAQNDDKHSEIKISKLNLSGSKTNVELFNALNSNDFKTIVETRINDSFENINKSDWEILNKLNGESNIFDKFIGLKLDDKVDENKESKDEDFFNNLKEGPIPYVPNGQFKLFDSNNKDDEILIDALLTKDLNKSIEILLKQNKIAEALIVSQKGPESLKQKILDYYFAQTGSENSISRLLYSISLDNVEDLVENGDIDDWKRIGNAIKTYSSSTEVYNAQFVKLGDRILSKDPIKNRNDAILTYINAKSLDKVANIWVDELKSIESKILETNSKSSLYDAHFDSLNEFVEKFSAYRSILNLDSPIEHSSPVLSIILQYTSIISTSGQFELAKKFLSLLPDSIPAVKLEKERIDKALGIKSNIPTTNVSSNGTAAKSRYGSLSNNVTNNSVTTSTTGNVNINRGQPAASTNPYFANANVPVATSTQQFGQPPLPQIPPQGSPYAPQQQPHQQQQPPLNQFGSQQSINPYKPAAIVNPYKPQEIPQQQQQQQLEATHPPQGPPKSSVKRTTDGWNDLPSHFHQAAPARRPTPSASSSTQLPSNGTLPNNNPVPPQGIRRNSSFANPPQVPPPPRSVSRSSKSAEQQQSEPVNAPPVVNSRYTPAQSPEVGNVIPSSSAPPQPAPRNPYAPTQQQLQQQQQSPFPTPVSSFPPPINAVNSFGPPPSVVQKTQTQAPANPYAPTQAQQQQQQQNPSVTPSQAPTNPYAPQQQQNPSVTPSQAPTNPYAPQQQQNPSVTPSQAPTNPYAPQQQQNPSVTPSQAPTNPYAPQQQQNPSVTPSQAPTNPYAPQQQQPQHSQYGIPPSGINRNYSAPPIPAPPTALGSLQQAQQPGNLEQASQITAAAAVTATPEPVVPKFPPGDREHIPESELRIFKTFSSILDQARPQVPVQFSKQINDTEKRLNILYDHLNNEELLTPDVITQLHQIVDLLESKNYPEALQLHIAVMSNHTHETAHWGTGLKRLIQFAEATN</sequence>
<dbReference type="GO" id="GO:0007029">
    <property type="term" value="P:endoplasmic reticulum organization"/>
    <property type="evidence" value="ECO:0007669"/>
    <property type="project" value="TreeGrafter"/>
</dbReference>
<dbReference type="GO" id="GO:0015031">
    <property type="term" value="P:protein transport"/>
    <property type="evidence" value="ECO:0007669"/>
    <property type="project" value="UniProtKB-KW"/>
</dbReference>
<protein>
    <recommendedName>
        <fullName evidence="5">Protein transport protein SEC31</fullName>
    </recommendedName>
    <alternativeName>
        <fullName evidence="4">Protein transport protein sec31</fullName>
    </alternativeName>
</protein>
<evidence type="ECO:0000256" key="8">
    <source>
        <dbReference type="ARBA" id="ARBA00022737"/>
    </source>
</evidence>
<proteinExistence type="inferred from homology"/>
<dbReference type="GO" id="GO:0070971">
    <property type="term" value="C:endoplasmic reticulum exit site"/>
    <property type="evidence" value="ECO:0007669"/>
    <property type="project" value="TreeGrafter"/>
</dbReference>
<feature type="compositionally biased region" description="Low complexity" evidence="16">
    <location>
        <begin position="1012"/>
        <end position="1026"/>
    </location>
</feature>
<evidence type="ECO:0000256" key="7">
    <source>
        <dbReference type="ARBA" id="ARBA00022574"/>
    </source>
</evidence>
<dbReference type="Gene3D" id="1.20.940.10">
    <property type="entry name" value="Functional domain of the splicing factor Prp18"/>
    <property type="match status" value="1"/>
</dbReference>
<dbReference type="GO" id="GO:0090110">
    <property type="term" value="P:COPII-coated vesicle cargo loading"/>
    <property type="evidence" value="ECO:0007669"/>
    <property type="project" value="TreeGrafter"/>
</dbReference>
<evidence type="ECO:0000256" key="15">
    <source>
        <dbReference type="PROSITE-ProRule" id="PRU00221"/>
    </source>
</evidence>
<feature type="compositionally biased region" description="Pro residues" evidence="16">
    <location>
        <begin position="1001"/>
        <end position="1011"/>
    </location>
</feature>
<keyword evidence="6" id="KW-0813">Transport</keyword>
<evidence type="ECO:0000256" key="6">
    <source>
        <dbReference type="ARBA" id="ARBA00022448"/>
    </source>
</evidence>
<comment type="similarity">
    <text evidence="3">Belongs to the WD repeat SEC31 family.</text>
</comment>
<evidence type="ECO:0000313" key="19">
    <source>
        <dbReference type="Proteomes" id="UP000769528"/>
    </source>
</evidence>
<feature type="compositionally biased region" description="Low complexity" evidence="16">
    <location>
        <begin position="768"/>
        <end position="785"/>
    </location>
</feature>
<feature type="region of interest" description="Disordered" evidence="16">
    <location>
        <begin position="809"/>
        <end position="850"/>
    </location>
</feature>
<dbReference type="PROSITE" id="PS50082">
    <property type="entry name" value="WD_REPEATS_2"/>
    <property type="match status" value="2"/>
</dbReference>
<evidence type="ECO:0000256" key="10">
    <source>
        <dbReference type="ARBA" id="ARBA00022892"/>
    </source>
</evidence>
<evidence type="ECO:0000256" key="14">
    <source>
        <dbReference type="ARBA" id="ARBA00025471"/>
    </source>
</evidence>
<feature type="compositionally biased region" description="Pro residues" evidence="16">
    <location>
        <begin position="816"/>
        <end position="825"/>
    </location>
</feature>
<keyword evidence="11" id="KW-0653">Protein transport</keyword>
<feature type="repeat" description="WD" evidence="15">
    <location>
        <begin position="251"/>
        <end position="293"/>
    </location>
</feature>
<keyword evidence="8" id="KW-0677">Repeat</keyword>
<dbReference type="GO" id="GO:0005198">
    <property type="term" value="F:structural molecule activity"/>
    <property type="evidence" value="ECO:0007669"/>
    <property type="project" value="TreeGrafter"/>
</dbReference>
<dbReference type="EMBL" id="JAEUBF010000026">
    <property type="protein sequence ID" value="KAH3680954.1"/>
    <property type="molecule type" value="Genomic_DNA"/>
</dbReference>
<dbReference type="Pfam" id="PF07304">
    <property type="entry name" value="SRA1"/>
    <property type="match status" value="1"/>
</dbReference>
<comment type="caution">
    <text evidence="18">The sequence shown here is derived from an EMBL/GenBank/DDBJ whole genome shotgun (WGS) entry which is preliminary data.</text>
</comment>
<dbReference type="PANTHER" id="PTHR13923">
    <property type="entry name" value="SEC31-RELATED PROTEIN"/>
    <property type="match status" value="1"/>
</dbReference>
<dbReference type="PROSITE" id="PS50294">
    <property type="entry name" value="WD_REPEATS_REGION"/>
    <property type="match status" value="1"/>
</dbReference>
<dbReference type="PANTHER" id="PTHR13923:SF11">
    <property type="entry name" value="SECRETORY 31, ISOFORM D"/>
    <property type="match status" value="1"/>
</dbReference>
<evidence type="ECO:0000256" key="13">
    <source>
        <dbReference type="ARBA" id="ARBA00023329"/>
    </source>
</evidence>
<feature type="compositionally biased region" description="Polar residues" evidence="16">
    <location>
        <begin position="1084"/>
        <end position="1162"/>
    </location>
</feature>
<feature type="compositionally biased region" description="Low complexity" evidence="16">
    <location>
        <begin position="1163"/>
        <end position="1180"/>
    </location>
</feature>
<feature type="compositionally biased region" description="Low complexity" evidence="16">
    <location>
        <begin position="908"/>
        <end position="922"/>
    </location>
</feature>
<dbReference type="InterPro" id="IPR040251">
    <property type="entry name" value="SEC31-like"/>
</dbReference>
<comment type="subcellular location">
    <subcellularLocation>
        <location evidence="1">Cytoplasmic vesicle</location>
        <location evidence="1">COPII-coated vesicle membrane</location>
        <topology evidence="1">Peripheral membrane protein</topology>
        <orientation evidence="1">Cytoplasmic side</orientation>
    </subcellularLocation>
    <subcellularLocation>
        <location evidence="2">Endoplasmic reticulum membrane</location>
        <topology evidence="2">Peripheral membrane protein</topology>
        <orientation evidence="2">Cytoplasmic side</orientation>
    </subcellularLocation>
</comment>
<feature type="domain" description="SRA1/Sec31" evidence="17">
    <location>
        <begin position="1246"/>
        <end position="1347"/>
    </location>
</feature>
<dbReference type="InterPro" id="IPR015943">
    <property type="entry name" value="WD40/YVTN_repeat-like_dom_sf"/>
</dbReference>
<dbReference type="GO" id="GO:0030127">
    <property type="term" value="C:COPII vesicle coat"/>
    <property type="evidence" value="ECO:0007669"/>
    <property type="project" value="TreeGrafter"/>
</dbReference>
<feature type="compositionally biased region" description="Low complexity" evidence="16">
    <location>
        <begin position="827"/>
        <end position="849"/>
    </location>
</feature>
<keyword evidence="13" id="KW-0968">Cytoplasmic vesicle</keyword>
<accession>A0A9P8Q190</accession>
<name>A0A9P8Q190_9ASCO</name>
<feature type="compositionally biased region" description="Polar residues" evidence="16">
    <location>
        <begin position="786"/>
        <end position="797"/>
    </location>
</feature>
<dbReference type="GO" id="GO:0005789">
    <property type="term" value="C:endoplasmic reticulum membrane"/>
    <property type="evidence" value="ECO:0007669"/>
    <property type="project" value="UniProtKB-SubCell"/>
</dbReference>
<evidence type="ECO:0000256" key="11">
    <source>
        <dbReference type="ARBA" id="ARBA00022927"/>
    </source>
</evidence>
<evidence type="ECO:0000256" key="12">
    <source>
        <dbReference type="ARBA" id="ARBA00023136"/>
    </source>
</evidence>